<dbReference type="PRINTS" id="PR01713">
    <property type="entry name" value="NUCEPIMERASE"/>
</dbReference>
<dbReference type="EC" id="5.1.3.2" evidence="2"/>
<dbReference type="SUPFAM" id="SSF51735">
    <property type="entry name" value="NAD(P)-binding Rossmann-fold domains"/>
    <property type="match status" value="1"/>
</dbReference>
<dbReference type="InterPro" id="IPR036291">
    <property type="entry name" value="NAD(P)-bd_dom_sf"/>
</dbReference>
<gene>
    <name evidence="2" type="ORF">AVDCRST_MAG42-941</name>
</gene>
<dbReference type="PANTHER" id="PTHR43245">
    <property type="entry name" value="BIFUNCTIONAL POLYMYXIN RESISTANCE PROTEIN ARNA"/>
    <property type="match status" value="1"/>
</dbReference>
<dbReference type="Pfam" id="PF01370">
    <property type="entry name" value="Epimerase"/>
    <property type="match status" value="1"/>
</dbReference>
<dbReference type="Gene3D" id="3.90.25.10">
    <property type="entry name" value="UDP-galactose 4-epimerase, domain 1"/>
    <property type="match status" value="1"/>
</dbReference>
<protein>
    <submittedName>
        <fullName evidence="2">UDP-glucose 4-epimerase</fullName>
        <ecNumber evidence="2">5.1.3.2</ecNumber>
    </submittedName>
</protein>
<dbReference type="InterPro" id="IPR050177">
    <property type="entry name" value="Lipid_A_modif_metabolic_enz"/>
</dbReference>
<dbReference type="GO" id="GO:0003978">
    <property type="term" value="F:UDP-glucose 4-epimerase activity"/>
    <property type="evidence" value="ECO:0007669"/>
    <property type="project" value="UniProtKB-EC"/>
</dbReference>
<evidence type="ECO:0000313" key="2">
    <source>
        <dbReference type="EMBL" id="CAA9227756.1"/>
    </source>
</evidence>
<sequence>MGELMKSHFEGSKALITGGIGFIGSHLAERLAGLGAEVTLIDSLIPDYGGNLFNIEPFRHQVHVNVSDVRDTYSMRHLVQGQDYLFNLAGQTSHLDSMRNPEPDLEINCRAQLSILEACRACNPKIKIVFASTRQIYGRPQQLPVPETHPLNPVDVNGINKMAGEKYHLLYNDVHGVSAAVLRLTNTIGPRMRIKDARQTFVGVWIRQLLEGKPIEVWGGQQLRDFTDVDDAVDAFLLTAADPKTNGEVYNLGGSEVIDLGSLAKLLVAVNGSGEFAVKEFPAERHKIDIGDYYSDFSKIESELGWKPKRSLRETLEGTVKFYREHLAAYL</sequence>
<dbReference type="PANTHER" id="PTHR43245:SF13">
    <property type="entry name" value="UDP-D-APIOSE_UDP-D-XYLOSE SYNTHASE 2"/>
    <property type="match status" value="1"/>
</dbReference>
<evidence type="ECO:0000259" key="1">
    <source>
        <dbReference type="Pfam" id="PF01370"/>
    </source>
</evidence>
<reference evidence="2" key="1">
    <citation type="submission" date="2020-02" db="EMBL/GenBank/DDBJ databases">
        <authorList>
            <person name="Meier V. D."/>
        </authorList>
    </citation>
    <scope>NUCLEOTIDE SEQUENCE</scope>
    <source>
        <strain evidence="2">AVDCRST_MAG42</strain>
    </source>
</reference>
<dbReference type="EMBL" id="CADCTA010000048">
    <property type="protein sequence ID" value="CAA9227756.1"/>
    <property type="molecule type" value="Genomic_DNA"/>
</dbReference>
<dbReference type="Gene3D" id="3.40.50.720">
    <property type="entry name" value="NAD(P)-binding Rossmann-like Domain"/>
    <property type="match status" value="1"/>
</dbReference>
<keyword evidence="2" id="KW-0413">Isomerase</keyword>
<accession>A0A6J4HLT3</accession>
<proteinExistence type="predicted"/>
<dbReference type="InterPro" id="IPR001509">
    <property type="entry name" value="Epimerase_deHydtase"/>
</dbReference>
<dbReference type="AlphaFoldDB" id="A0A6J4HLT3"/>
<feature type="domain" description="NAD-dependent epimerase/dehydratase" evidence="1">
    <location>
        <begin position="14"/>
        <end position="253"/>
    </location>
</feature>
<organism evidence="2">
    <name type="scientific">uncultured Chthoniobacterales bacterium</name>
    <dbReference type="NCBI Taxonomy" id="1836801"/>
    <lineage>
        <taxon>Bacteria</taxon>
        <taxon>Pseudomonadati</taxon>
        <taxon>Verrucomicrobiota</taxon>
        <taxon>Spartobacteria</taxon>
        <taxon>Chthoniobacterales</taxon>
        <taxon>environmental samples</taxon>
    </lineage>
</organism>
<name>A0A6J4HLT3_9BACT</name>